<gene>
    <name evidence="2" type="ORF">BJG266_LOCUS1617</name>
    <name evidence="3" type="ORF">QVE165_LOCUS1266</name>
    <name evidence="1" type="ORF">QVE165_LOCUS159</name>
</gene>
<dbReference type="EMBL" id="CAJNOI010000004">
    <property type="protein sequence ID" value="CAF0737448.1"/>
    <property type="molecule type" value="Genomic_DNA"/>
</dbReference>
<dbReference type="AlphaFoldDB" id="A0A813MX05"/>
<evidence type="ECO:0000313" key="4">
    <source>
        <dbReference type="Proteomes" id="UP000663832"/>
    </source>
</evidence>
<evidence type="ECO:0000313" key="2">
    <source>
        <dbReference type="EMBL" id="CAF0737448.1"/>
    </source>
</evidence>
<evidence type="ECO:0000313" key="3">
    <source>
        <dbReference type="EMBL" id="CAF0747182.1"/>
    </source>
</evidence>
<dbReference type="Proteomes" id="UP000663832">
    <property type="component" value="Unassembled WGS sequence"/>
</dbReference>
<reference evidence="1" key="1">
    <citation type="submission" date="2021-02" db="EMBL/GenBank/DDBJ databases">
        <authorList>
            <person name="Nowell W R."/>
        </authorList>
    </citation>
    <scope>NUCLEOTIDE SEQUENCE</scope>
</reference>
<dbReference type="EMBL" id="CAJNOM010000001">
    <property type="protein sequence ID" value="CAF0729764.1"/>
    <property type="molecule type" value="Genomic_DNA"/>
</dbReference>
<dbReference type="EMBL" id="CAJNOM010000004">
    <property type="protein sequence ID" value="CAF0747182.1"/>
    <property type="molecule type" value="Genomic_DNA"/>
</dbReference>
<name>A0A813MX05_9BILA</name>
<sequence length="118" mass="13673">MNHVDCQFTNIVYDLTDNDIVYLKDVHQSSFSTLIKQIRSKGQHDVVVTKDTSVDLIYLSARLHHYDCLLEGNVSISNLLYRNSDNYIREIIDQLISNNSYVLNQCQDDELKIVYSSI</sequence>
<keyword evidence="4" id="KW-1185">Reference proteome</keyword>
<dbReference type="OrthoDB" id="10110349at2759"/>
<proteinExistence type="predicted"/>
<accession>A0A813MX05</accession>
<evidence type="ECO:0000313" key="1">
    <source>
        <dbReference type="EMBL" id="CAF0729764.1"/>
    </source>
</evidence>
<dbReference type="Proteomes" id="UP000663877">
    <property type="component" value="Unassembled WGS sequence"/>
</dbReference>
<organism evidence="1 4">
    <name type="scientific">Adineta steineri</name>
    <dbReference type="NCBI Taxonomy" id="433720"/>
    <lineage>
        <taxon>Eukaryota</taxon>
        <taxon>Metazoa</taxon>
        <taxon>Spiralia</taxon>
        <taxon>Gnathifera</taxon>
        <taxon>Rotifera</taxon>
        <taxon>Eurotatoria</taxon>
        <taxon>Bdelloidea</taxon>
        <taxon>Adinetida</taxon>
        <taxon>Adinetidae</taxon>
        <taxon>Adineta</taxon>
    </lineage>
</organism>
<protein>
    <submittedName>
        <fullName evidence="1">Uncharacterized protein</fullName>
    </submittedName>
</protein>
<comment type="caution">
    <text evidence="1">The sequence shown here is derived from an EMBL/GenBank/DDBJ whole genome shotgun (WGS) entry which is preliminary data.</text>
</comment>